<name>A0A9W9A6X5_9AGAR</name>
<accession>A0A9W9A6X5</accession>
<organism evidence="2 3">
    <name type="scientific">Lentinula lateritia</name>
    <dbReference type="NCBI Taxonomy" id="40482"/>
    <lineage>
        <taxon>Eukaryota</taxon>
        <taxon>Fungi</taxon>
        <taxon>Dikarya</taxon>
        <taxon>Basidiomycota</taxon>
        <taxon>Agaricomycotina</taxon>
        <taxon>Agaricomycetes</taxon>
        <taxon>Agaricomycetidae</taxon>
        <taxon>Agaricales</taxon>
        <taxon>Marasmiineae</taxon>
        <taxon>Omphalotaceae</taxon>
        <taxon>Lentinula</taxon>
    </lineage>
</organism>
<reference evidence="2" key="2">
    <citation type="journal article" date="2023" name="Proc. Natl. Acad. Sci. U.S.A.">
        <title>A global phylogenomic analysis of the shiitake genus Lentinula.</title>
        <authorList>
            <person name="Sierra-Patev S."/>
            <person name="Min B."/>
            <person name="Naranjo-Ortiz M."/>
            <person name="Looney B."/>
            <person name="Konkel Z."/>
            <person name="Slot J.C."/>
            <person name="Sakamoto Y."/>
            <person name="Steenwyk J.L."/>
            <person name="Rokas A."/>
            <person name="Carro J."/>
            <person name="Camarero S."/>
            <person name="Ferreira P."/>
            <person name="Molpeceres G."/>
            <person name="Ruiz-Duenas F.J."/>
            <person name="Serrano A."/>
            <person name="Henrissat B."/>
            <person name="Drula E."/>
            <person name="Hughes K.W."/>
            <person name="Mata J.L."/>
            <person name="Ishikawa N.K."/>
            <person name="Vargas-Isla R."/>
            <person name="Ushijima S."/>
            <person name="Smith C.A."/>
            <person name="Donoghue J."/>
            <person name="Ahrendt S."/>
            <person name="Andreopoulos W."/>
            <person name="He G."/>
            <person name="LaButti K."/>
            <person name="Lipzen A."/>
            <person name="Ng V."/>
            <person name="Riley R."/>
            <person name="Sandor L."/>
            <person name="Barry K."/>
            <person name="Martinez A.T."/>
            <person name="Xiao Y."/>
            <person name="Gibbons J.G."/>
            <person name="Terashima K."/>
            <person name="Grigoriev I.V."/>
            <person name="Hibbett D."/>
        </authorList>
    </citation>
    <scope>NUCLEOTIDE SEQUENCE</scope>
    <source>
        <strain evidence="2">Sp2 HRB7682 ss15</strain>
    </source>
</reference>
<reference evidence="2" key="1">
    <citation type="submission" date="2022-08" db="EMBL/GenBank/DDBJ databases">
        <authorList>
            <consortium name="DOE Joint Genome Institute"/>
            <person name="Min B."/>
            <person name="Riley R."/>
            <person name="Sierra-Patev S."/>
            <person name="Naranjo-Ortiz M."/>
            <person name="Looney B."/>
            <person name="Konkel Z."/>
            <person name="Slot J.C."/>
            <person name="Sakamoto Y."/>
            <person name="Steenwyk J.L."/>
            <person name="Rokas A."/>
            <person name="Carro J."/>
            <person name="Camarero S."/>
            <person name="Ferreira P."/>
            <person name="Molpeceres G."/>
            <person name="Ruiz-Duenas F.J."/>
            <person name="Serrano A."/>
            <person name="Henrissat B."/>
            <person name="Drula E."/>
            <person name="Hughes K.W."/>
            <person name="Mata J.L."/>
            <person name="Ishikawa N.K."/>
            <person name="Vargas-Isla R."/>
            <person name="Ushijima S."/>
            <person name="Smith C.A."/>
            <person name="Ahrendt S."/>
            <person name="Andreopoulos W."/>
            <person name="He G."/>
            <person name="Labutti K."/>
            <person name="Lipzen A."/>
            <person name="Ng V."/>
            <person name="Sandor L."/>
            <person name="Barry K."/>
            <person name="Martinez A.T."/>
            <person name="Xiao Y."/>
            <person name="Gibbons J.G."/>
            <person name="Terashima K."/>
            <person name="Hibbett D.S."/>
            <person name="Grigoriev I.V."/>
        </authorList>
    </citation>
    <scope>NUCLEOTIDE SEQUENCE</scope>
    <source>
        <strain evidence="2">Sp2 HRB7682 ss15</strain>
    </source>
</reference>
<keyword evidence="1" id="KW-1133">Transmembrane helix</keyword>
<sequence length="75" mass="8878">MHITRLILTFLSFCTSIFFHWTRFFFRVIPGYKHPIVLMSSFEAVIRKKLVDVVDELKPISQTIKSLVSLVERLH</sequence>
<gene>
    <name evidence="2" type="ORF">C8J55DRAFT_134121</name>
</gene>
<dbReference type="Proteomes" id="UP001150238">
    <property type="component" value="Unassembled WGS sequence"/>
</dbReference>
<feature type="transmembrane region" description="Helical" evidence="1">
    <location>
        <begin position="6"/>
        <end position="26"/>
    </location>
</feature>
<evidence type="ECO:0000313" key="3">
    <source>
        <dbReference type="Proteomes" id="UP001150238"/>
    </source>
</evidence>
<keyword evidence="1" id="KW-0472">Membrane</keyword>
<proteinExistence type="predicted"/>
<dbReference type="EMBL" id="JANVFS010000024">
    <property type="protein sequence ID" value="KAJ4474087.1"/>
    <property type="molecule type" value="Genomic_DNA"/>
</dbReference>
<keyword evidence="1" id="KW-0812">Transmembrane</keyword>
<dbReference type="AlphaFoldDB" id="A0A9W9A6X5"/>
<evidence type="ECO:0000256" key="1">
    <source>
        <dbReference type="SAM" id="Phobius"/>
    </source>
</evidence>
<protein>
    <submittedName>
        <fullName evidence="2">Uncharacterized protein</fullName>
    </submittedName>
</protein>
<comment type="caution">
    <text evidence="2">The sequence shown here is derived from an EMBL/GenBank/DDBJ whole genome shotgun (WGS) entry which is preliminary data.</text>
</comment>
<evidence type="ECO:0000313" key="2">
    <source>
        <dbReference type="EMBL" id="KAJ4474087.1"/>
    </source>
</evidence>